<keyword evidence="2" id="KW-1185">Reference proteome</keyword>
<reference evidence="1 2" key="1">
    <citation type="submission" date="2016-03" db="EMBL/GenBank/DDBJ databases">
        <title>Whole genome sequencing of Grifola frondosa 9006-11.</title>
        <authorList>
            <person name="Min B."/>
            <person name="Park H."/>
            <person name="Kim J.-G."/>
            <person name="Cho H."/>
            <person name="Oh Y.-L."/>
            <person name="Kong W.-S."/>
            <person name="Choi I.-G."/>
        </authorList>
    </citation>
    <scope>NUCLEOTIDE SEQUENCE [LARGE SCALE GENOMIC DNA]</scope>
    <source>
        <strain evidence="1 2">9006-11</strain>
    </source>
</reference>
<sequence>MVIIFYGLQDQDVLCRNMDAVLTPPLRIQAARAEELSSKVAQSRIDDFLHDFRNRSIVSNNGDTTISDGRVFRNWQYYVTIPLQ</sequence>
<comment type="caution">
    <text evidence="1">The sequence shown here is derived from an EMBL/GenBank/DDBJ whole genome shotgun (WGS) entry which is preliminary data.</text>
</comment>
<accession>A0A1C7MB35</accession>
<dbReference type="OrthoDB" id="3017409at2759"/>
<dbReference type="AlphaFoldDB" id="A0A1C7MB35"/>
<dbReference type="Proteomes" id="UP000092993">
    <property type="component" value="Unassembled WGS sequence"/>
</dbReference>
<evidence type="ECO:0000313" key="1">
    <source>
        <dbReference type="EMBL" id="OBZ74141.1"/>
    </source>
</evidence>
<evidence type="ECO:0000313" key="2">
    <source>
        <dbReference type="Proteomes" id="UP000092993"/>
    </source>
</evidence>
<gene>
    <name evidence="1" type="ORF">A0H81_06173</name>
</gene>
<protein>
    <submittedName>
        <fullName evidence="1">Uncharacterized protein</fullName>
    </submittedName>
</protein>
<organism evidence="1 2">
    <name type="scientific">Grifola frondosa</name>
    <name type="common">Maitake</name>
    <name type="synonym">Polyporus frondosus</name>
    <dbReference type="NCBI Taxonomy" id="5627"/>
    <lineage>
        <taxon>Eukaryota</taxon>
        <taxon>Fungi</taxon>
        <taxon>Dikarya</taxon>
        <taxon>Basidiomycota</taxon>
        <taxon>Agaricomycotina</taxon>
        <taxon>Agaricomycetes</taxon>
        <taxon>Polyporales</taxon>
        <taxon>Grifolaceae</taxon>
        <taxon>Grifola</taxon>
    </lineage>
</organism>
<proteinExistence type="predicted"/>
<dbReference type="EMBL" id="LUGG01000006">
    <property type="protein sequence ID" value="OBZ74141.1"/>
    <property type="molecule type" value="Genomic_DNA"/>
</dbReference>
<name>A0A1C7MB35_GRIFR</name>